<dbReference type="Proteomes" id="UP000467105">
    <property type="component" value="Chromosome"/>
</dbReference>
<name>A0A7I7YYF3_9MYCO</name>
<evidence type="ECO:0000256" key="2">
    <source>
        <dbReference type="ARBA" id="ARBA00023125"/>
    </source>
</evidence>
<keyword evidence="7" id="KW-1185">Reference proteome</keyword>
<reference evidence="6 7" key="1">
    <citation type="journal article" date="2019" name="Emerg. Microbes Infect.">
        <title>Comprehensive subspecies identification of 175 nontuberculous mycobacteria species based on 7547 genomic profiles.</title>
        <authorList>
            <person name="Matsumoto Y."/>
            <person name="Kinjo T."/>
            <person name="Motooka D."/>
            <person name="Nabeya D."/>
            <person name="Jung N."/>
            <person name="Uechi K."/>
            <person name="Horii T."/>
            <person name="Iida T."/>
            <person name="Fujita J."/>
            <person name="Nakamura S."/>
        </authorList>
    </citation>
    <scope>NUCLEOTIDE SEQUENCE [LARGE SCALE GENOMIC DNA]</scope>
    <source>
        <strain evidence="6 7">JCM 14742</strain>
    </source>
</reference>
<dbReference type="Gene3D" id="1.10.357.10">
    <property type="entry name" value="Tetracycline Repressor, domain 2"/>
    <property type="match status" value="1"/>
</dbReference>
<evidence type="ECO:0000256" key="1">
    <source>
        <dbReference type="ARBA" id="ARBA00023015"/>
    </source>
</evidence>
<evidence type="ECO:0000256" key="4">
    <source>
        <dbReference type="PROSITE-ProRule" id="PRU00335"/>
    </source>
</evidence>
<dbReference type="PANTHER" id="PTHR47506">
    <property type="entry name" value="TRANSCRIPTIONAL REGULATORY PROTEIN"/>
    <property type="match status" value="1"/>
</dbReference>
<dbReference type="PANTHER" id="PTHR47506:SF1">
    <property type="entry name" value="HTH-TYPE TRANSCRIPTIONAL REGULATOR YJDC"/>
    <property type="match status" value="1"/>
</dbReference>
<accession>A0A7I7YYF3</accession>
<proteinExistence type="predicted"/>
<dbReference type="SUPFAM" id="SSF48498">
    <property type="entry name" value="Tetracyclin repressor-like, C-terminal domain"/>
    <property type="match status" value="1"/>
</dbReference>
<dbReference type="InterPro" id="IPR036271">
    <property type="entry name" value="Tet_transcr_reg_TetR-rel_C_sf"/>
</dbReference>
<dbReference type="PROSITE" id="PS50977">
    <property type="entry name" value="HTH_TETR_2"/>
    <property type="match status" value="1"/>
</dbReference>
<dbReference type="PRINTS" id="PR00455">
    <property type="entry name" value="HTHTETR"/>
</dbReference>
<gene>
    <name evidence="6" type="ORF">MPRM_39800</name>
</gene>
<dbReference type="EMBL" id="AP022614">
    <property type="protein sequence ID" value="BBZ46699.1"/>
    <property type="molecule type" value="Genomic_DNA"/>
</dbReference>
<dbReference type="Pfam" id="PF00440">
    <property type="entry name" value="TetR_N"/>
    <property type="match status" value="1"/>
</dbReference>
<evidence type="ECO:0000313" key="7">
    <source>
        <dbReference type="Proteomes" id="UP000467105"/>
    </source>
</evidence>
<dbReference type="Pfam" id="PF16925">
    <property type="entry name" value="TetR_C_13"/>
    <property type="match status" value="1"/>
</dbReference>
<keyword evidence="3" id="KW-0804">Transcription</keyword>
<protein>
    <submittedName>
        <fullName evidence="6">Transcriptional regulator</fullName>
    </submittedName>
</protein>
<dbReference type="InterPro" id="IPR001647">
    <property type="entry name" value="HTH_TetR"/>
</dbReference>
<dbReference type="GO" id="GO:0003677">
    <property type="term" value="F:DNA binding"/>
    <property type="evidence" value="ECO:0007669"/>
    <property type="project" value="UniProtKB-UniRule"/>
</dbReference>
<feature type="DNA-binding region" description="H-T-H motif" evidence="4">
    <location>
        <begin position="52"/>
        <end position="71"/>
    </location>
</feature>
<keyword evidence="2 4" id="KW-0238">DNA-binding</keyword>
<keyword evidence="1" id="KW-0805">Transcription regulation</keyword>
<feature type="domain" description="HTH tetR-type" evidence="5">
    <location>
        <begin position="29"/>
        <end position="89"/>
    </location>
</feature>
<dbReference type="AlphaFoldDB" id="A0A7I7YYF3"/>
<evidence type="ECO:0000313" key="6">
    <source>
        <dbReference type="EMBL" id="BBZ46699.1"/>
    </source>
</evidence>
<dbReference type="InterPro" id="IPR011075">
    <property type="entry name" value="TetR_C"/>
</dbReference>
<sequence length="229" mass="24309">MTMRTQRGYSAAVVSKQGRPAARLTDRGAATKARIVAGAASLVRERGVAGTSLDAVMAATGTSRSQLYHYFDNKDALIGEVIKTQFGRVIAAQETLLREISSWEGLQRWCDHLVTMVGETHGVGGCPLGSLVSELADRSESARQELARSFAEWQSYLSAGLAAMRDNGELAAEADVDDLALTMMSALQGGLLMAQATRSARPLRLALDMALGHVAGYRCSTSERSSAGG</sequence>
<organism evidence="6 7">
    <name type="scientific">Mycobacterium parmense</name>
    <dbReference type="NCBI Taxonomy" id="185642"/>
    <lineage>
        <taxon>Bacteria</taxon>
        <taxon>Bacillati</taxon>
        <taxon>Actinomycetota</taxon>
        <taxon>Actinomycetes</taxon>
        <taxon>Mycobacteriales</taxon>
        <taxon>Mycobacteriaceae</taxon>
        <taxon>Mycobacterium</taxon>
        <taxon>Mycobacterium simiae complex</taxon>
    </lineage>
</organism>
<dbReference type="InterPro" id="IPR009057">
    <property type="entry name" value="Homeodomain-like_sf"/>
</dbReference>
<dbReference type="SUPFAM" id="SSF46689">
    <property type="entry name" value="Homeodomain-like"/>
    <property type="match status" value="1"/>
</dbReference>
<evidence type="ECO:0000256" key="3">
    <source>
        <dbReference type="ARBA" id="ARBA00023163"/>
    </source>
</evidence>
<evidence type="ECO:0000259" key="5">
    <source>
        <dbReference type="PROSITE" id="PS50977"/>
    </source>
</evidence>